<gene>
    <name evidence="2" type="ORF">OHA22_10320</name>
</gene>
<feature type="region of interest" description="Disordered" evidence="1">
    <location>
        <begin position="26"/>
        <end position="77"/>
    </location>
</feature>
<sequence length="77" mass="8234">MTTLVLLAVAVGAFLYARHRKRLREITRDPSASGAADEAAALRGEHRRLSRPERAPAASRAVAEPDVSDPEAEAIAT</sequence>
<dbReference type="EMBL" id="CP108222">
    <property type="protein sequence ID" value="WTT15896.1"/>
    <property type="molecule type" value="Genomic_DNA"/>
</dbReference>
<accession>A0AAU1ZTZ4</accession>
<proteinExistence type="predicted"/>
<feature type="compositionally biased region" description="Low complexity" evidence="1">
    <location>
        <begin position="32"/>
        <end position="41"/>
    </location>
</feature>
<evidence type="ECO:0000313" key="2">
    <source>
        <dbReference type="EMBL" id="WTT15896.1"/>
    </source>
</evidence>
<protein>
    <submittedName>
        <fullName evidence="2">Uncharacterized protein</fullName>
    </submittedName>
</protein>
<name>A0AAU1ZTZ4_9ACTN</name>
<reference evidence="2" key="1">
    <citation type="submission" date="2022-10" db="EMBL/GenBank/DDBJ databases">
        <title>The complete genomes of actinobacterial strains from the NBC collection.</title>
        <authorList>
            <person name="Joergensen T.S."/>
            <person name="Alvarez Arevalo M."/>
            <person name="Sterndorff E.B."/>
            <person name="Faurdal D."/>
            <person name="Vuksanovic O."/>
            <person name="Mourched A.-S."/>
            <person name="Charusanti P."/>
            <person name="Shaw S."/>
            <person name="Blin K."/>
            <person name="Weber T."/>
        </authorList>
    </citation>
    <scope>NUCLEOTIDE SEQUENCE</scope>
    <source>
        <strain evidence="2">NBC_00093</strain>
    </source>
</reference>
<feature type="compositionally biased region" description="Acidic residues" evidence="1">
    <location>
        <begin position="66"/>
        <end position="77"/>
    </location>
</feature>
<organism evidence="2">
    <name type="scientific">Streptomyces sp. NBC_00093</name>
    <dbReference type="NCBI Taxonomy" id="2975649"/>
    <lineage>
        <taxon>Bacteria</taxon>
        <taxon>Bacillati</taxon>
        <taxon>Actinomycetota</taxon>
        <taxon>Actinomycetes</taxon>
        <taxon>Kitasatosporales</taxon>
        <taxon>Streptomycetaceae</taxon>
        <taxon>Streptomyces</taxon>
    </lineage>
</organism>
<feature type="compositionally biased region" description="Low complexity" evidence="1">
    <location>
        <begin position="55"/>
        <end position="65"/>
    </location>
</feature>
<evidence type="ECO:0000256" key="1">
    <source>
        <dbReference type="SAM" id="MobiDB-lite"/>
    </source>
</evidence>
<dbReference type="AlphaFoldDB" id="A0AAU1ZTZ4"/>